<protein>
    <submittedName>
        <fullName evidence="2">Uncharacterized protein</fullName>
    </submittedName>
</protein>
<evidence type="ECO:0000313" key="2">
    <source>
        <dbReference type="EMBL" id="KAK2829429.1"/>
    </source>
</evidence>
<dbReference type="Proteomes" id="UP001187315">
    <property type="component" value="Unassembled WGS sequence"/>
</dbReference>
<feature type="compositionally biased region" description="Basic and acidic residues" evidence="1">
    <location>
        <begin position="66"/>
        <end position="78"/>
    </location>
</feature>
<name>A0AA88M3B8_TACVA</name>
<accession>A0AA88M3B8</accession>
<comment type="caution">
    <text evidence="2">The sequence shown here is derived from an EMBL/GenBank/DDBJ whole genome shotgun (WGS) entry which is preliminary data.</text>
</comment>
<feature type="region of interest" description="Disordered" evidence="1">
    <location>
        <begin position="55"/>
        <end position="103"/>
    </location>
</feature>
<dbReference type="AlphaFoldDB" id="A0AA88M3B8"/>
<proteinExistence type="predicted"/>
<sequence>MSSLVRDCAQGLLRKRKEKREMEERKLNRKKNPIRSKKRFKKRFLRGKAELLTTATQGQINTRPDLWGERRRDRDTHSHSLTRLGNGYTPASPEESLMDFDLK</sequence>
<feature type="region of interest" description="Disordered" evidence="1">
    <location>
        <begin position="1"/>
        <end position="39"/>
    </location>
</feature>
<evidence type="ECO:0000256" key="1">
    <source>
        <dbReference type="SAM" id="MobiDB-lite"/>
    </source>
</evidence>
<reference evidence="2" key="1">
    <citation type="submission" date="2023-08" db="EMBL/GenBank/DDBJ databases">
        <title>Pelteobagrus vachellii genome.</title>
        <authorList>
            <person name="Liu H."/>
        </authorList>
    </citation>
    <scope>NUCLEOTIDE SEQUENCE</scope>
    <source>
        <strain evidence="2">PRFRI_2022a</strain>
        <tissue evidence="2">Muscle</tissue>
    </source>
</reference>
<dbReference type="EMBL" id="JAVHJS010000018">
    <property type="protein sequence ID" value="KAK2829429.1"/>
    <property type="molecule type" value="Genomic_DNA"/>
</dbReference>
<keyword evidence="3" id="KW-1185">Reference proteome</keyword>
<feature type="compositionally biased region" description="Basic residues" evidence="1">
    <location>
        <begin position="27"/>
        <end position="39"/>
    </location>
</feature>
<organism evidence="2 3">
    <name type="scientific">Tachysurus vachellii</name>
    <name type="common">Darkbarbel catfish</name>
    <name type="synonym">Pelteobagrus vachellii</name>
    <dbReference type="NCBI Taxonomy" id="175792"/>
    <lineage>
        <taxon>Eukaryota</taxon>
        <taxon>Metazoa</taxon>
        <taxon>Chordata</taxon>
        <taxon>Craniata</taxon>
        <taxon>Vertebrata</taxon>
        <taxon>Euteleostomi</taxon>
        <taxon>Actinopterygii</taxon>
        <taxon>Neopterygii</taxon>
        <taxon>Teleostei</taxon>
        <taxon>Ostariophysi</taxon>
        <taxon>Siluriformes</taxon>
        <taxon>Bagridae</taxon>
        <taxon>Tachysurus</taxon>
    </lineage>
</organism>
<gene>
    <name evidence="2" type="ORF">Q7C36_017419</name>
</gene>
<evidence type="ECO:0000313" key="3">
    <source>
        <dbReference type="Proteomes" id="UP001187315"/>
    </source>
</evidence>